<proteinExistence type="inferred from homology"/>
<reference evidence="2 3" key="1">
    <citation type="submission" date="2016-07" db="EMBL/GenBank/DDBJ databases">
        <title>Multiple horizontal gene transfer events from other fungi enriched the ability of initially mycotrophic Trichoderma (Ascomycota) to feed on dead plant biomass.</title>
        <authorList>
            <consortium name="DOE Joint Genome Institute"/>
            <person name="Aerts A."/>
            <person name="Atanasova L."/>
            <person name="Chenthamara K."/>
            <person name="Zhang J."/>
            <person name="Grujic M."/>
            <person name="Henrissat B."/>
            <person name="Kuo A."/>
            <person name="Salamov A."/>
            <person name="Lipzen A."/>
            <person name="Labutti K."/>
            <person name="Barry K."/>
            <person name="Miao Y."/>
            <person name="Rahimi M.J."/>
            <person name="Shen Q."/>
            <person name="Grigoriev I.V."/>
            <person name="Kubicek C.P."/>
            <person name="Druzhinina I.S."/>
        </authorList>
    </citation>
    <scope>NUCLEOTIDE SEQUENCE [LARGE SCALE GENOMIC DNA]</scope>
    <source>
        <strain evidence="2 3">CBS 433.97</strain>
    </source>
</reference>
<dbReference type="SUPFAM" id="SSF51735">
    <property type="entry name" value="NAD(P)-binding Rossmann-fold domains"/>
    <property type="match status" value="1"/>
</dbReference>
<comment type="similarity">
    <text evidence="1">Belongs to the short-chain dehydrogenases/reductases (SDR) family.</text>
</comment>
<dbReference type="Proteomes" id="UP000240493">
    <property type="component" value="Unassembled WGS sequence"/>
</dbReference>
<evidence type="ECO:0008006" key="4">
    <source>
        <dbReference type="Google" id="ProtNLM"/>
    </source>
</evidence>
<dbReference type="AlphaFoldDB" id="A0A2T3ZD37"/>
<gene>
    <name evidence="2" type="ORF">M441DRAFT_46371</name>
</gene>
<keyword evidence="3" id="KW-1185">Reference proteome</keyword>
<dbReference type="EMBL" id="KZ679260">
    <property type="protein sequence ID" value="PTB42714.1"/>
    <property type="molecule type" value="Genomic_DNA"/>
</dbReference>
<evidence type="ECO:0000313" key="2">
    <source>
        <dbReference type="EMBL" id="PTB42714.1"/>
    </source>
</evidence>
<name>A0A2T3ZD37_TRIA4</name>
<evidence type="ECO:0000256" key="1">
    <source>
        <dbReference type="ARBA" id="ARBA00006484"/>
    </source>
</evidence>
<dbReference type="GO" id="GO:0005737">
    <property type="term" value="C:cytoplasm"/>
    <property type="evidence" value="ECO:0007669"/>
    <property type="project" value="TreeGrafter"/>
</dbReference>
<accession>A0A2T3ZD37</accession>
<dbReference type="GO" id="GO:0016491">
    <property type="term" value="F:oxidoreductase activity"/>
    <property type="evidence" value="ECO:0007669"/>
    <property type="project" value="TreeGrafter"/>
</dbReference>
<dbReference type="InterPro" id="IPR051468">
    <property type="entry name" value="Fungal_SecMetab_SDRs"/>
</dbReference>
<dbReference type="OrthoDB" id="9876299at2759"/>
<dbReference type="PANTHER" id="PTHR43544">
    <property type="entry name" value="SHORT-CHAIN DEHYDROGENASE/REDUCTASE"/>
    <property type="match status" value="1"/>
</dbReference>
<protein>
    <recommendedName>
        <fullName evidence="4">Ketoreductase (KR) domain-containing protein</fullName>
    </recommendedName>
</protein>
<dbReference type="InterPro" id="IPR036291">
    <property type="entry name" value="NAD(P)-bd_dom_sf"/>
</dbReference>
<evidence type="ECO:0000313" key="3">
    <source>
        <dbReference type="Proteomes" id="UP000240493"/>
    </source>
</evidence>
<dbReference type="Pfam" id="PF00106">
    <property type="entry name" value="adh_short"/>
    <property type="match status" value="1"/>
</dbReference>
<organism evidence="2 3">
    <name type="scientific">Trichoderma asperellum (strain ATCC 204424 / CBS 433.97 / NBRC 101777)</name>
    <dbReference type="NCBI Taxonomy" id="1042311"/>
    <lineage>
        <taxon>Eukaryota</taxon>
        <taxon>Fungi</taxon>
        <taxon>Dikarya</taxon>
        <taxon>Ascomycota</taxon>
        <taxon>Pezizomycotina</taxon>
        <taxon>Sordariomycetes</taxon>
        <taxon>Hypocreomycetidae</taxon>
        <taxon>Hypocreales</taxon>
        <taxon>Hypocreaceae</taxon>
        <taxon>Trichoderma</taxon>
    </lineage>
</organism>
<dbReference type="InterPro" id="IPR002347">
    <property type="entry name" value="SDR_fam"/>
</dbReference>
<dbReference type="Gene3D" id="3.40.50.720">
    <property type="entry name" value="NAD(P)-binding Rossmann-like Domain"/>
    <property type="match status" value="1"/>
</dbReference>
<sequence length="154" mass="16644">MSCLYMLKQSTAAPKGRGSSLRILKLGLSAIRSITEVREAFSFGIDHIDVLINIAGEISPLVPATETTAKDFLAAFELDSIEPLLVFQALWLPLQKSLSPKLIMVTSSVGSIAEIEPMPGGSYGPSKTAQNWLRRALHLENKDCGLITITLHPG</sequence>
<dbReference type="PANTHER" id="PTHR43544:SF26">
    <property type="entry name" value="SHORT CHAIN DEHYDROGENASE_REDUCTASE FAMILY OXIDOREDUCTASE (JCVI)"/>
    <property type="match status" value="1"/>
</dbReference>